<comment type="caution">
    <text evidence="2">The sequence shown here is derived from an EMBL/GenBank/DDBJ whole genome shotgun (WGS) entry which is preliminary data.</text>
</comment>
<reference evidence="2 3" key="1">
    <citation type="submission" date="2018-12" db="EMBL/GenBank/DDBJ databases">
        <title>Hymenobacter gummosus sp. nov., isolated from a spring.</title>
        <authorList>
            <person name="Nie L."/>
        </authorList>
    </citation>
    <scope>NUCLEOTIDE SEQUENCE [LARGE SCALE GENOMIC DNA]</scope>
    <source>
        <strain evidence="2 3">KCTC 52166</strain>
    </source>
</reference>
<evidence type="ECO:0008006" key="4">
    <source>
        <dbReference type="Google" id="ProtNLM"/>
    </source>
</evidence>
<dbReference type="OrthoDB" id="5522619at2"/>
<evidence type="ECO:0000256" key="1">
    <source>
        <dbReference type="SAM" id="SignalP"/>
    </source>
</evidence>
<accession>A0A431TVA0</accession>
<protein>
    <recommendedName>
        <fullName evidence="4">2-dehydro-3-deoxyphosphooctonate aldolase</fullName>
    </recommendedName>
</protein>
<evidence type="ECO:0000313" key="3">
    <source>
        <dbReference type="Proteomes" id="UP000282184"/>
    </source>
</evidence>
<proteinExistence type="predicted"/>
<name>A0A431TVA0_9BACT</name>
<keyword evidence="1" id="KW-0732">Signal</keyword>
<feature type="chain" id="PRO_5019233191" description="2-dehydro-3-deoxyphosphooctonate aldolase" evidence="1">
    <location>
        <begin position="23"/>
        <end position="165"/>
    </location>
</feature>
<organism evidence="2 3">
    <name type="scientific">Hymenobacter gummosus</name>
    <dbReference type="NCBI Taxonomy" id="1776032"/>
    <lineage>
        <taxon>Bacteria</taxon>
        <taxon>Pseudomonadati</taxon>
        <taxon>Bacteroidota</taxon>
        <taxon>Cytophagia</taxon>
        <taxon>Cytophagales</taxon>
        <taxon>Hymenobacteraceae</taxon>
        <taxon>Hymenobacter</taxon>
    </lineage>
</organism>
<keyword evidence="3" id="KW-1185">Reference proteome</keyword>
<evidence type="ECO:0000313" key="2">
    <source>
        <dbReference type="EMBL" id="RTQ45597.1"/>
    </source>
</evidence>
<feature type="signal peptide" evidence="1">
    <location>
        <begin position="1"/>
        <end position="22"/>
    </location>
</feature>
<sequence length="165" mass="17718">MKRYLYAAIAAMAVLASACAGAKATTATADNGPRLTGSNNVPQSYYDQARRTVAPFALVEASPDADYGYTAEKPACVGGIKDNDCARNEQRFLNALRGPEGQEISCRRLGSCCGFSTPNGLINNMGLLDVYQLTWPGQDKPVKLYLNCYDSESLRIPQGLRVAGL</sequence>
<dbReference type="AlphaFoldDB" id="A0A431TVA0"/>
<dbReference type="EMBL" id="RXOF01000019">
    <property type="protein sequence ID" value="RTQ45597.1"/>
    <property type="molecule type" value="Genomic_DNA"/>
</dbReference>
<dbReference type="Proteomes" id="UP000282184">
    <property type="component" value="Unassembled WGS sequence"/>
</dbReference>
<dbReference type="RefSeq" id="WP_126695795.1">
    <property type="nucleotide sequence ID" value="NZ_RXOF01000019.1"/>
</dbReference>
<gene>
    <name evidence="2" type="ORF">EJV47_24190</name>
</gene>
<dbReference type="PROSITE" id="PS51257">
    <property type="entry name" value="PROKAR_LIPOPROTEIN"/>
    <property type="match status" value="1"/>
</dbReference>